<dbReference type="InterPro" id="IPR036513">
    <property type="entry name" value="STAS_dom_sf"/>
</dbReference>
<dbReference type="NCBIfam" id="TIGR00377">
    <property type="entry name" value="ant_ant_sig"/>
    <property type="match status" value="1"/>
</dbReference>
<dbReference type="RefSeq" id="WP_087679060.1">
    <property type="nucleotide sequence ID" value="NZ_FUWV01000011.1"/>
</dbReference>
<dbReference type="PROSITE" id="PS50801">
    <property type="entry name" value="STAS"/>
    <property type="match status" value="1"/>
</dbReference>
<protein>
    <recommendedName>
        <fullName evidence="2">Anti-sigma factor antagonist</fullName>
    </recommendedName>
</protein>
<comment type="similarity">
    <text evidence="1 2">Belongs to the anti-sigma-factor antagonist family.</text>
</comment>
<organism evidence="4 5">
    <name type="scientific">Garciella nitratireducens DSM 15102</name>
    <dbReference type="NCBI Taxonomy" id="1121911"/>
    <lineage>
        <taxon>Bacteria</taxon>
        <taxon>Bacillati</taxon>
        <taxon>Bacillota</taxon>
        <taxon>Clostridia</taxon>
        <taxon>Eubacteriales</taxon>
        <taxon>Eubacteriaceae</taxon>
        <taxon>Garciella</taxon>
    </lineage>
</organism>
<sequence length="104" mass="12250">MILQIKDQFNENENRWEITLEGEVDVYTVNNLKERLSKRLEEKMEDIQIDCTSLRYIDSMGLGALIGIRGKMSEKNKKLILKNVQPNVRRLLKITQLDKIFIVE</sequence>
<evidence type="ECO:0000256" key="1">
    <source>
        <dbReference type="ARBA" id="ARBA00009013"/>
    </source>
</evidence>
<name>A0A1T4NHD3_9FIRM</name>
<dbReference type="CDD" id="cd07043">
    <property type="entry name" value="STAS_anti-anti-sigma_factors"/>
    <property type="match status" value="1"/>
</dbReference>
<accession>A0A1T4NHD3</accession>
<dbReference type="Gene3D" id="3.30.750.24">
    <property type="entry name" value="STAS domain"/>
    <property type="match status" value="1"/>
</dbReference>
<dbReference type="GO" id="GO:0043856">
    <property type="term" value="F:anti-sigma factor antagonist activity"/>
    <property type="evidence" value="ECO:0007669"/>
    <property type="project" value="InterPro"/>
</dbReference>
<dbReference type="InterPro" id="IPR003658">
    <property type="entry name" value="Anti-sigma_ant"/>
</dbReference>
<dbReference type="Pfam" id="PF01740">
    <property type="entry name" value="STAS"/>
    <property type="match status" value="1"/>
</dbReference>
<evidence type="ECO:0000256" key="2">
    <source>
        <dbReference type="RuleBase" id="RU003749"/>
    </source>
</evidence>
<evidence type="ECO:0000313" key="5">
    <source>
        <dbReference type="Proteomes" id="UP000196365"/>
    </source>
</evidence>
<evidence type="ECO:0000259" key="3">
    <source>
        <dbReference type="PROSITE" id="PS50801"/>
    </source>
</evidence>
<proteinExistence type="inferred from homology"/>
<dbReference type="EMBL" id="FUWV01000011">
    <property type="protein sequence ID" value="SJZ78158.1"/>
    <property type="molecule type" value="Genomic_DNA"/>
</dbReference>
<gene>
    <name evidence="4" type="ORF">SAMN02745973_01663</name>
</gene>
<dbReference type="PANTHER" id="PTHR33495:SF2">
    <property type="entry name" value="ANTI-SIGMA FACTOR ANTAGONIST TM_1081-RELATED"/>
    <property type="match status" value="1"/>
</dbReference>
<dbReference type="InterPro" id="IPR002645">
    <property type="entry name" value="STAS_dom"/>
</dbReference>
<dbReference type="Proteomes" id="UP000196365">
    <property type="component" value="Unassembled WGS sequence"/>
</dbReference>
<dbReference type="OrthoDB" id="9793697at2"/>
<dbReference type="SUPFAM" id="SSF52091">
    <property type="entry name" value="SpoIIaa-like"/>
    <property type="match status" value="1"/>
</dbReference>
<keyword evidence="5" id="KW-1185">Reference proteome</keyword>
<evidence type="ECO:0000313" key="4">
    <source>
        <dbReference type="EMBL" id="SJZ78158.1"/>
    </source>
</evidence>
<reference evidence="4 5" key="1">
    <citation type="submission" date="2017-02" db="EMBL/GenBank/DDBJ databases">
        <authorList>
            <person name="Peterson S.W."/>
        </authorList>
    </citation>
    <scope>NUCLEOTIDE SEQUENCE [LARGE SCALE GENOMIC DNA]</scope>
    <source>
        <strain evidence="4 5">DSM 15102</strain>
    </source>
</reference>
<dbReference type="PANTHER" id="PTHR33495">
    <property type="entry name" value="ANTI-SIGMA FACTOR ANTAGONIST TM_1081-RELATED-RELATED"/>
    <property type="match status" value="1"/>
</dbReference>
<dbReference type="AlphaFoldDB" id="A0A1T4NHD3"/>
<feature type="domain" description="STAS" evidence="3">
    <location>
        <begin position="18"/>
        <end position="104"/>
    </location>
</feature>